<sequence>MSRLTQLSDTEASTEAATLFSAIKSKLGIVPNLYRVIGNAPAVLSAALGFNEALGKGSFDQKTREAIALTVAGENACDYCASAHSAISRSLKVDEAEITARLHGKSADPKLNAVLTFAAAVVEKRGRVSDEDLASARNAGLNEGEIVETVGVVVANILTNYINHVADTEIDFPVVRTQAA</sequence>
<dbReference type="EMBL" id="JBHPON010000001">
    <property type="protein sequence ID" value="MFC6034408.1"/>
    <property type="molecule type" value="Genomic_DNA"/>
</dbReference>
<accession>A0ABW1KR85</accession>
<keyword evidence="3" id="KW-1185">Reference proteome</keyword>
<dbReference type="Proteomes" id="UP001596116">
    <property type="component" value="Unassembled WGS sequence"/>
</dbReference>
<name>A0ABW1KR85_9PROT</name>
<comment type="caution">
    <text evidence="2">The sequence shown here is derived from an EMBL/GenBank/DDBJ whole genome shotgun (WGS) entry which is preliminary data.</text>
</comment>
<dbReference type="SUPFAM" id="SSF69118">
    <property type="entry name" value="AhpD-like"/>
    <property type="match status" value="1"/>
</dbReference>
<gene>
    <name evidence="2" type="ORF">ACFMB1_02570</name>
</gene>
<dbReference type="PANTHER" id="PTHR35446:SF3">
    <property type="entry name" value="CMD DOMAIN-CONTAINING PROTEIN"/>
    <property type="match status" value="1"/>
</dbReference>
<protein>
    <submittedName>
        <fullName evidence="2">Carboxymuconolactone decarboxylase family protein</fullName>
    </submittedName>
</protein>
<proteinExistence type="predicted"/>
<reference evidence="2 3" key="1">
    <citation type="submission" date="2024-09" db="EMBL/GenBank/DDBJ databases">
        <authorList>
            <person name="Zhang Z.-H."/>
        </authorList>
    </citation>
    <scope>NUCLEOTIDE SEQUENCE [LARGE SCALE GENOMIC DNA]</scope>
    <source>
        <strain evidence="2 3">HHTR114</strain>
    </source>
</reference>
<dbReference type="InterPro" id="IPR003779">
    <property type="entry name" value="CMD-like"/>
</dbReference>
<dbReference type="InterPro" id="IPR004675">
    <property type="entry name" value="AhpD_core"/>
</dbReference>
<evidence type="ECO:0000313" key="2">
    <source>
        <dbReference type="EMBL" id="MFC6034408.1"/>
    </source>
</evidence>
<dbReference type="InterPro" id="IPR029032">
    <property type="entry name" value="AhpD-like"/>
</dbReference>
<evidence type="ECO:0000313" key="3">
    <source>
        <dbReference type="Proteomes" id="UP001596116"/>
    </source>
</evidence>
<dbReference type="NCBIfam" id="TIGR00778">
    <property type="entry name" value="ahpD_dom"/>
    <property type="match status" value="1"/>
</dbReference>
<dbReference type="Pfam" id="PF02627">
    <property type="entry name" value="CMD"/>
    <property type="match status" value="1"/>
</dbReference>
<organism evidence="2 3">
    <name type="scientific">Hyphococcus aureus</name>
    <dbReference type="NCBI Taxonomy" id="2666033"/>
    <lineage>
        <taxon>Bacteria</taxon>
        <taxon>Pseudomonadati</taxon>
        <taxon>Pseudomonadota</taxon>
        <taxon>Alphaproteobacteria</taxon>
        <taxon>Parvularculales</taxon>
        <taxon>Parvularculaceae</taxon>
        <taxon>Hyphococcus</taxon>
    </lineage>
</organism>
<feature type="domain" description="Carboxymuconolactone decarboxylase-like" evidence="1">
    <location>
        <begin position="41"/>
        <end position="108"/>
    </location>
</feature>
<dbReference type="Gene3D" id="1.20.1290.10">
    <property type="entry name" value="AhpD-like"/>
    <property type="match status" value="1"/>
</dbReference>
<evidence type="ECO:0000259" key="1">
    <source>
        <dbReference type="Pfam" id="PF02627"/>
    </source>
</evidence>
<dbReference type="RefSeq" id="WP_379880271.1">
    <property type="nucleotide sequence ID" value="NZ_JBHPON010000001.1"/>
</dbReference>
<dbReference type="PANTHER" id="PTHR35446">
    <property type="entry name" value="SI:CH211-175M2.5"/>
    <property type="match status" value="1"/>
</dbReference>